<name>A0A1B3B7W8_9GAMM</name>
<dbReference type="Proteomes" id="UP000094147">
    <property type="component" value="Chromosome"/>
</dbReference>
<dbReference type="RefSeq" id="WP_068988439.1">
    <property type="nucleotide sequence ID" value="NZ_CP012418.1"/>
</dbReference>
<sequence length="160" mass="18864">MSQSFQLPPTPMGKGKFALYHLILIYLITIGLYWWFFVPKPFSWDMLLQPHYLSYIGAMHLIFGCSLLAWQAYRLKNGYAKLHECSEYESYLNGLFDSRERNRPAQNANRLEVVRKMRQQNTKARSTTEHYQQANYRMLMFSIFVVCLGSLFQLTSQLLS</sequence>
<protein>
    <recommendedName>
        <fullName evidence="4">DUF3899 domain-containing protein</fullName>
    </recommendedName>
</protein>
<feature type="transmembrane region" description="Helical" evidence="1">
    <location>
        <begin position="138"/>
        <end position="159"/>
    </location>
</feature>
<dbReference type="AlphaFoldDB" id="A0A1B3B7W8"/>
<dbReference type="OrthoDB" id="9840097at2"/>
<evidence type="ECO:0000256" key="1">
    <source>
        <dbReference type="SAM" id="Phobius"/>
    </source>
</evidence>
<evidence type="ECO:0000313" key="3">
    <source>
        <dbReference type="Proteomes" id="UP000094147"/>
    </source>
</evidence>
<gene>
    <name evidence="2" type="ORF">KS2013_146</name>
</gene>
<keyword evidence="1" id="KW-1133">Transmembrane helix</keyword>
<keyword evidence="1" id="KW-0812">Transmembrane</keyword>
<accession>A0A1B3B7W8</accession>
<organism evidence="2 3">
    <name type="scientific">Kangiella sediminilitoris</name>
    <dbReference type="NCBI Taxonomy" id="1144748"/>
    <lineage>
        <taxon>Bacteria</taxon>
        <taxon>Pseudomonadati</taxon>
        <taxon>Pseudomonadota</taxon>
        <taxon>Gammaproteobacteria</taxon>
        <taxon>Kangiellales</taxon>
        <taxon>Kangiellaceae</taxon>
        <taxon>Kangiella</taxon>
    </lineage>
</organism>
<dbReference type="STRING" id="1144748.KS2013_146"/>
<proteinExistence type="predicted"/>
<feature type="transmembrane region" description="Helical" evidence="1">
    <location>
        <begin position="52"/>
        <end position="73"/>
    </location>
</feature>
<feature type="transmembrane region" description="Helical" evidence="1">
    <location>
        <begin position="17"/>
        <end position="37"/>
    </location>
</feature>
<evidence type="ECO:0008006" key="4">
    <source>
        <dbReference type="Google" id="ProtNLM"/>
    </source>
</evidence>
<evidence type="ECO:0000313" key="2">
    <source>
        <dbReference type="EMBL" id="AOE48876.1"/>
    </source>
</evidence>
<reference evidence="3" key="1">
    <citation type="submission" date="2015-08" db="EMBL/GenBank/DDBJ databases">
        <authorList>
            <person name="Kim K.M."/>
        </authorList>
    </citation>
    <scope>NUCLEOTIDE SEQUENCE [LARGE SCALE GENOMIC DNA]</scope>
    <source>
        <strain evidence="3">KCTC 23892</strain>
    </source>
</reference>
<keyword evidence="3" id="KW-1185">Reference proteome</keyword>
<dbReference type="KEGG" id="ksd:KS2013_146"/>
<dbReference type="EMBL" id="CP012418">
    <property type="protein sequence ID" value="AOE48876.1"/>
    <property type="molecule type" value="Genomic_DNA"/>
</dbReference>
<keyword evidence="1" id="KW-0472">Membrane</keyword>